<gene>
    <name evidence="2" type="ORF">BP5553_02319</name>
</gene>
<accession>A0A370U3I8</accession>
<evidence type="ECO:0000256" key="1">
    <source>
        <dbReference type="SAM" id="MobiDB-lite"/>
    </source>
</evidence>
<proteinExistence type="predicted"/>
<feature type="region of interest" description="Disordered" evidence="1">
    <location>
        <begin position="260"/>
        <end position="281"/>
    </location>
</feature>
<dbReference type="EMBL" id="NPIC01000001">
    <property type="protein sequence ID" value="RDL42340.1"/>
    <property type="molecule type" value="Genomic_DNA"/>
</dbReference>
<reference evidence="2 3" key="1">
    <citation type="journal article" date="2018" name="IMA Fungus">
        <title>IMA Genome-F 9: Draft genome sequence of Annulohypoxylon stygium, Aspergillus mulundensis, Berkeleyomyces basicola (syn. Thielaviopsis basicola), Ceratocystis smalleyi, two Cercospora beticola strains, Coleophoma cylindrospora, Fusarium fracticaudum, Phialophora cf. hyalina, and Morchella septimelata.</title>
        <authorList>
            <person name="Wingfield B.D."/>
            <person name="Bills G.F."/>
            <person name="Dong Y."/>
            <person name="Huang W."/>
            <person name="Nel W.J."/>
            <person name="Swalarsk-Parry B.S."/>
            <person name="Vaghefi N."/>
            <person name="Wilken P.M."/>
            <person name="An Z."/>
            <person name="de Beer Z.W."/>
            <person name="De Vos L."/>
            <person name="Chen L."/>
            <person name="Duong T.A."/>
            <person name="Gao Y."/>
            <person name="Hammerbacher A."/>
            <person name="Kikkert J.R."/>
            <person name="Li Y."/>
            <person name="Li H."/>
            <person name="Li K."/>
            <person name="Li Q."/>
            <person name="Liu X."/>
            <person name="Ma X."/>
            <person name="Naidoo K."/>
            <person name="Pethybridge S.J."/>
            <person name="Sun J."/>
            <person name="Steenkamp E.T."/>
            <person name="van der Nest M.A."/>
            <person name="van Wyk S."/>
            <person name="Wingfield M.J."/>
            <person name="Xiong C."/>
            <person name="Yue Q."/>
            <person name="Zhang X."/>
        </authorList>
    </citation>
    <scope>NUCLEOTIDE SEQUENCE [LARGE SCALE GENOMIC DNA]</scope>
    <source>
        <strain evidence="2 3">BP 5553</strain>
    </source>
</reference>
<dbReference type="Proteomes" id="UP000254866">
    <property type="component" value="Unassembled WGS sequence"/>
</dbReference>
<dbReference type="AlphaFoldDB" id="A0A370U3I8"/>
<evidence type="ECO:0000313" key="2">
    <source>
        <dbReference type="EMBL" id="RDL42340.1"/>
    </source>
</evidence>
<evidence type="ECO:0000313" key="3">
    <source>
        <dbReference type="Proteomes" id="UP000254866"/>
    </source>
</evidence>
<dbReference type="RefSeq" id="XP_031874996.1">
    <property type="nucleotide sequence ID" value="XM_032010942.1"/>
</dbReference>
<organism evidence="2 3">
    <name type="scientific">Venustampulla echinocandica</name>
    <dbReference type="NCBI Taxonomy" id="2656787"/>
    <lineage>
        <taxon>Eukaryota</taxon>
        <taxon>Fungi</taxon>
        <taxon>Dikarya</taxon>
        <taxon>Ascomycota</taxon>
        <taxon>Pezizomycotina</taxon>
        <taxon>Leotiomycetes</taxon>
        <taxon>Helotiales</taxon>
        <taxon>Pleuroascaceae</taxon>
        <taxon>Venustampulla</taxon>
    </lineage>
</organism>
<name>A0A370U3I8_9HELO</name>
<dbReference type="GeneID" id="43595168"/>
<sequence length="281" mass="31818">MTTGNDCFNPRFQPCYLLRESKIPCVVWFEDAVAHYGVPTIVFDFYILVPDTDLAAEVLVKAGWTLAKQKEPRIGTATVDTSHRCLNPPTPDRDCLPTKWDGIGTRPLPSKEPPGPTTTILLPAANWNFPLPRFSHSRTVSYLDFFPPLLGLLDALIGSLLDNPHPDSSLWLHIMLHIGYLYQYVPALKKRDFAEGLKYEHRQYHFDTLSGMSEGLPFVRHQRLIREKLRQGTIQLQECSADRNNEELFSGRREAEILALMPRPAEESAGESSSSDDQIDK</sequence>
<dbReference type="OrthoDB" id="2730545at2759"/>
<protein>
    <submittedName>
        <fullName evidence="2">Uncharacterized protein</fullName>
    </submittedName>
</protein>
<keyword evidence="3" id="KW-1185">Reference proteome</keyword>
<comment type="caution">
    <text evidence="2">The sequence shown here is derived from an EMBL/GenBank/DDBJ whole genome shotgun (WGS) entry which is preliminary data.</text>
</comment>